<dbReference type="InterPro" id="IPR027417">
    <property type="entry name" value="P-loop_NTPase"/>
</dbReference>
<dbReference type="Proteomes" id="UP000326759">
    <property type="component" value="Unassembled WGS sequence"/>
</dbReference>
<gene>
    <name evidence="1" type="ORF">Anas_06972</name>
</gene>
<evidence type="ECO:0000313" key="1">
    <source>
        <dbReference type="EMBL" id="KAB7496587.1"/>
    </source>
</evidence>
<dbReference type="EMBL" id="SEYY01021228">
    <property type="protein sequence ID" value="KAB7496587.1"/>
    <property type="molecule type" value="Genomic_DNA"/>
</dbReference>
<sequence length="382" mass="43265">MNSDVQSLSFFQLPYPCQVEIVAYLSLEDTRSFAATSVESSLLTKEQIVWRKKLWYHSKVINLCLEGRKAQPKEANFLVRDPLLVDMKKLYEVLNPQLEYEAATEEVERENFLSKINQTPQVMSFSSVGLQDLLNFLNTFFHRPPPIFYDPFSRGHDAPSFILFGPPETYNSRKFALSLITSKNSVFETVGLVKGRPGGLGGGVTVKFGSWLMNFLPVRRARPRLLVEDSSTGVSFHPDVAEVVKDVDGMIYYFDAKCSCNCPNKPSKRVLTSNFVANVRPNWQVNQEPVASEGEHPMNNEFYELEAMLRATPNVFPPILVIMVYNHTTECSDSSESSDSDSNGSRHDKLSDIFHAPSDAMHRMLGVENPWMVLVNIFIILF</sequence>
<keyword evidence="2" id="KW-1185">Reference proteome</keyword>
<protein>
    <recommendedName>
        <fullName evidence="3">F-box domain-containing protein</fullName>
    </recommendedName>
</protein>
<reference evidence="1 2" key="1">
    <citation type="journal article" date="2019" name="PLoS Biol.">
        <title>Sex chromosomes control vertical transmission of feminizing Wolbachia symbionts in an isopod.</title>
        <authorList>
            <person name="Becking T."/>
            <person name="Chebbi M.A."/>
            <person name="Giraud I."/>
            <person name="Moumen B."/>
            <person name="Laverre T."/>
            <person name="Caubet Y."/>
            <person name="Peccoud J."/>
            <person name="Gilbert C."/>
            <person name="Cordaux R."/>
        </authorList>
    </citation>
    <scope>NUCLEOTIDE SEQUENCE [LARGE SCALE GENOMIC DNA]</scope>
    <source>
        <strain evidence="1">ANa2</strain>
        <tissue evidence="1">Whole body excluding digestive tract and cuticle</tissue>
    </source>
</reference>
<dbReference type="Gene3D" id="3.40.50.300">
    <property type="entry name" value="P-loop containing nucleotide triphosphate hydrolases"/>
    <property type="match status" value="1"/>
</dbReference>
<accession>A0A5N5SRF4</accession>
<comment type="caution">
    <text evidence="1">The sequence shown here is derived from an EMBL/GenBank/DDBJ whole genome shotgun (WGS) entry which is preliminary data.</text>
</comment>
<name>A0A5N5SRF4_9CRUS</name>
<evidence type="ECO:0008006" key="3">
    <source>
        <dbReference type="Google" id="ProtNLM"/>
    </source>
</evidence>
<evidence type="ECO:0000313" key="2">
    <source>
        <dbReference type="Proteomes" id="UP000326759"/>
    </source>
</evidence>
<proteinExistence type="predicted"/>
<dbReference type="AlphaFoldDB" id="A0A5N5SRF4"/>
<organism evidence="1 2">
    <name type="scientific">Armadillidium nasatum</name>
    <dbReference type="NCBI Taxonomy" id="96803"/>
    <lineage>
        <taxon>Eukaryota</taxon>
        <taxon>Metazoa</taxon>
        <taxon>Ecdysozoa</taxon>
        <taxon>Arthropoda</taxon>
        <taxon>Crustacea</taxon>
        <taxon>Multicrustacea</taxon>
        <taxon>Malacostraca</taxon>
        <taxon>Eumalacostraca</taxon>
        <taxon>Peracarida</taxon>
        <taxon>Isopoda</taxon>
        <taxon>Oniscidea</taxon>
        <taxon>Crinocheta</taxon>
        <taxon>Armadillidiidae</taxon>
        <taxon>Armadillidium</taxon>
    </lineage>
</organism>
<dbReference type="OrthoDB" id="6343092at2759"/>